<dbReference type="Gene3D" id="3.40.50.300">
    <property type="entry name" value="P-loop containing nucleotide triphosphate hydrolases"/>
    <property type="match status" value="1"/>
</dbReference>
<evidence type="ECO:0000256" key="3">
    <source>
        <dbReference type="ARBA" id="ARBA00022821"/>
    </source>
</evidence>
<dbReference type="InterPro" id="IPR058192">
    <property type="entry name" value="WHD_ROQ1-like"/>
</dbReference>
<dbReference type="PRINTS" id="PR00364">
    <property type="entry name" value="DISEASERSIST"/>
</dbReference>
<dbReference type="Gene3D" id="1.10.8.430">
    <property type="entry name" value="Helical domain of apoptotic protease-activating factors"/>
    <property type="match status" value="1"/>
</dbReference>
<dbReference type="Pfam" id="PF23598">
    <property type="entry name" value="LRR_14"/>
    <property type="match status" value="1"/>
</dbReference>
<dbReference type="InterPro" id="IPR002182">
    <property type="entry name" value="NB-ARC"/>
</dbReference>
<dbReference type="InterPro" id="IPR055414">
    <property type="entry name" value="LRR_R13L4/SHOC2-like"/>
</dbReference>
<dbReference type="InterPro" id="IPR032675">
    <property type="entry name" value="LRR_dom_sf"/>
</dbReference>
<sequence length="700" mass="81045">MDALSVVGAINGWDLCSRTYRREGEFAKEVTEEIFRELKKAYLVVTDYFVSVDNHVNAIMEMIGAQTSETRIIGIHGMGGIGKTTIAKVIYNQLSSNFKDCCFLANIRETSERNGIECLQKQLIFDILRERTDINNVDDGIGIIKDRLSNKRILLLLDDVEKENHIDALVGKHDWFGIGSKIIVTTRNKDILYVPKVDHSYELSGMDDDRSLQLFSKHAFRRDSPLDKYIDQSNRAIRIADGLPLALEAIGSLLSRTEKEKWDIKLKELENVPPKDVQSKLEISCDALDYRQKHIFLKIACNFTGYEKDIVVNLWDESTYFPKEAMDVLENMSLIKINDDNKVWMHDQLRDLGREIVRRESNGKIEKQSTVWDPKQGSDFMRRSKGKNEVEALRVKVDDQQQYRFTDLLKNVIILDLSWTDVTDDWKGWSHLKVIKKLKVLDLSNCYKLQRLPDKVVEDLVRLTDLYLRGCPLNRLPDTIENLKRLITLDISETDVKELPDSIGKLQNLKVMKMEQCDVERIPDAFWRLEKLEEIEGIKKNPGHPFHLKIGDCIHKNQSLRILRLWGADLYELPRLPESLIILQLGSLYMDKYPDLSNLTTLKELDLTFDCSDWSSCGHVEDPLPRWIGNLRKLENLALCFEWWQPNLPTGLSVPDHLKAFRPPMLPSSLSSLHLDHCHIHKDCVEWAYQIGRNHRLSRL</sequence>
<evidence type="ECO:0000256" key="2">
    <source>
        <dbReference type="ARBA" id="ARBA00022737"/>
    </source>
</evidence>
<protein>
    <submittedName>
        <fullName evidence="7">Uncharacterized protein</fullName>
    </submittedName>
</protein>
<dbReference type="OMA" id="WQGENEV"/>
<proteinExistence type="predicted"/>
<evidence type="ECO:0000259" key="6">
    <source>
        <dbReference type="Pfam" id="PF23598"/>
    </source>
</evidence>
<keyword evidence="2" id="KW-0677">Repeat</keyword>
<feature type="domain" description="Disease resistance R13L4/SHOC-2-like LRR" evidence="6">
    <location>
        <begin position="427"/>
        <end position="541"/>
    </location>
</feature>
<evidence type="ECO:0000313" key="7">
    <source>
        <dbReference type="EMBL" id="KCW61049.1"/>
    </source>
</evidence>
<dbReference type="SUPFAM" id="SSF52058">
    <property type="entry name" value="L domain-like"/>
    <property type="match status" value="1"/>
</dbReference>
<dbReference type="PANTHER" id="PTHR11017:SF570">
    <property type="entry name" value="DISEASE RESISTANCE PROTEIN (TIR-NBS CLASS)-RELATED"/>
    <property type="match status" value="1"/>
</dbReference>
<evidence type="ECO:0000259" key="4">
    <source>
        <dbReference type="Pfam" id="PF00931"/>
    </source>
</evidence>
<feature type="domain" description="Disease resistance protein Roq1-like winged-helix" evidence="5">
    <location>
        <begin position="291"/>
        <end position="361"/>
    </location>
</feature>
<dbReference type="PANTHER" id="PTHR11017">
    <property type="entry name" value="LEUCINE-RICH REPEAT-CONTAINING PROTEIN"/>
    <property type="match status" value="1"/>
</dbReference>
<dbReference type="Gene3D" id="3.80.10.10">
    <property type="entry name" value="Ribonuclease Inhibitor"/>
    <property type="match status" value="2"/>
</dbReference>
<dbReference type="InterPro" id="IPR044974">
    <property type="entry name" value="Disease_R_plants"/>
</dbReference>
<keyword evidence="3" id="KW-0611">Plant defense</keyword>
<gene>
    <name evidence="7" type="ORF">EUGRSUZ_H03824</name>
</gene>
<dbReference type="SUPFAM" id="SSF52540">
    <property type="entry name" value="P-loop containing nucleoside triphosphate hydrolases"/>
    <property type="match status" value="1"/>
</dbReference>
<dbReference type="GO" id="GO:0043531">
    <property type="term" value="F:ADP binding"/>
    <property type="evidence" value="ECO:0007669"/>
    <property type="project" value="InterPro"/>
</dbReference>
<dbReference type="Gramene" id="KCW61049">
    <property type="protein sequence ID" value="KCW61049"/>
    <property type="gene ID" value="EUGRSUZ_H03824"/>
</dbReference>
<organism evidence="7">
    <name type="scientific">Eucalyptus grandis</name>
    <name type="common">Flooded gum</name>
    <dbReference type="NCBI Taxonomy" id="71139"/>
    <lineage>
        <taxon>Eukaryota</taxon>
        <taxon>Viridiplantae</taxon>
        <taxon>Streptophyta</taxon>
        <taxon>Embryophyta</taxon>
        <taxon>Tracheophyta</taxon>
        <taxon>Spermatophyta</taxon>
        <taxon>Magnoliopsida</taxon>
        <taxon>eudicotyledons</taxon>
        <taxon>Gunneridae</taxon>
        <taxon>Pentapetalae</taxon>
        <taxon>rosids</taxon>
        <taxon>malvids</taxon>
        <taxon>Myrtales</taxon>
        <taxon>Myrtaceae</taxon>
        <taxon>Myrtoideae</taxon>
        <taxon>Eucalypteae</taxon>
        <taxon>Eucalyptus</taxon>
    </lineage>
</organism>
<dbReference type="Pfam" id="PF00931">
    <property type="entry name" value="NB-ARC"/>
    <property type="match status" value="1"/>
</dbReference>
<dbReference type="InterPro" id="IPR027417">
    <property type="entry name" value="P-loop_NTPase"/>
</dbReference>
<dbReference type="GO" id="GO:0051707">
    <property type="term" value="P:response to other organism"/>
    <property type="evidence" value="ECO:0007669"/>
    <property type="project" value="UniProtKB-ARBA"/>
</dbReference>
<dbReference type="GO" id="GO:0006952">
    <property type="term" value="P:defense response"/>
    <property type="evidence" value="ECO:0007669"/>
    <property type="project" value="UniProtKB-KW"/>
</dbReference>
<evidence type="ECO:0000256" key="1">
    <source>
        <dbReference type="ARBA" id="ARBA00022614"/>
    </source>
</evidence>
<dbReference type="AlphaFoldDB" id="A0A059B4V5"/>
<feature type="domain" description="NB-ARC" evidence="4">
    <location>
        <begin position="53"/>
        <end position="223"/>
    </location>
</feature>
<keyword evidence="1" id="KW-0433">Leucine-rich repeat</keyword>
<dbReference type="InterPro" id="IPR042197">
    <property type="entry name" value="Apaf_helical"/>
</dbReference>
<dbReference type="Pfam" id="PF23282">
    <property type="entry name" value="WHD_ROQ1"/>
    <property type="match status" value="1"/>
</dbReference>
<accession>A0A059B4V5</accession>
<reference evidence="7" key="1">
    <citation type="submission" date="2013-07" db="EMBL/GenBank/DDBJ databases">
        <title>The genome of Eucalyptus grandis.</title>
        <authorList>
            <person name="Schmutz J."/>
            <person name="Hayes R."/>
            <person name="Myburg A."/>
            <person name="Tuskan G."/>
            <person name="Grattapaglia D."/>
            <person name="Rokhsar D.S."/>
        </authorList>
    </citation>
    <scope>NUCLEOTIDE SEQUENCE</scope>
    <source>
        <tissue evidence="7">Leaf extractions</tissue>
    </source>
</reference>
<name>A0A059B4V5_EUCGR</name>
<dbReference type="InParanoid" id="A0A059B4V5"/>
<evidence type="ECO:0000259" key="5">
    <source>
        <dbReference type="Pfam" id="PF23282"/>
    </source>
</evidence>
<dbReference type="EMBL" id="KK198760">
    <property type="protein sequence ID" value="KCW61049.1"/>
    <property type="molecule type" value="Genomic_DNA"/>
</dbReference>